<dbReference type="EMBL" id="SLXV01000012">
    <property type="protein sequence ID" value="TCP69179.1"/>
    <property type="molecule type" value="Genomic_DNA"/>
</dbReference>
<dbReference type="InterPro" id="IPR009776">
    <property type="entry name" value="Spore_0_M"/>
</dbReference>
<proteinExistence type="predicted"/>
<protein>
    <submittedName>
        <fullName evidence="1">Sporulation-control protein</fullName>
    </submittedName>
</protein>
<comment type="caution">
    <text evidence="1">The sequence shown here is derived from an EMBL/GenBank/DDBJ whole genome shotgun (WGS) entry which is preliminary data.</text>
</comment>
<dbReference type="Proteomes" id="UP000294746">
    <property type="component" value="Unassembled WGS sequence"/>
</dbReference>
<sequence>MLRKWITSAGFGSASVDTILADNRFFPGDVLKGEVVIRGGSTDQDISKIELALVVQYNKGGKKVSHIFKKFPLSDAVMIEAEQTKRVPFQFRIPAEIPMSEGRFPIFLKTMLDIKLGVAPTDSDRIHIFPSPIIQKILREIEEAGFLLYKISNEYDSEVKPHPFYQMFQFKPIGSFHGYVDDFLVIFTYDEIGLHMEIEMIRTAKVLTSQLYWEHSNPESTLQMNGQAVQEDPLHKIRKMLRSRTRREK</sequence>
<dbReference type="OrthoDB" id="2987557at2"/>
<name>A0A4R2S146_9BACL</name>
<dbReference type="Pfam" id="PF07070">
    <property type="entry name" value="Spo0M"/>
    <property type="match status" value="1"/>
</dbReference>
<reference evidence="1 2" key="1">
    <citation type="submission" date="2019-03" db="EMBL/GenBank/DDBJ databases">
        <title>Genomic Encyclopedia of Type Strains, Phase IV (KMG-IV): sequencing the most valuable type-strain genomes for metagenomic binning, comparative biology and taxonomic classification.</title>
        <authorList>
            <person name="Goeker M."/>
        </authorList>
    </citation>
    <scope>NUCLEOTIDE SEQUENCE [LARGE SCALE GENOMIC DNA]</scope>
    <source>
        <strain evidence="1 2">DSM 46831</strain>
    </source>
</reference>
<dbReference type="RefSeq" id="WP_131848500.1">
    <property type="nucleotide sequence ID" value="NZ_SLXV01000012.1"/>
</dbReference>
<keyword evidence="2" id="KW-1185">Reference proteome</keyword>
<evidence type="ECO:0000313" key="1">
    <source>
        <dbReference type="EMBL" id="TCP69179.1"/>
    </source>
</evidence>
<evidence type="ECO:0000313" key="2">
    <source>
        <dbReference type="Proteomes" id="UP000294746"/>
    </source>
</evidence>
<organism evidence="1 2">
    <name type="scientific">Baia soyae</name>
    <dbReference type="NCBI Taxonomy" id="1544746"/>
    <lineage>
        <taxon>Bacteria</taxon>
        <taxon>Bacillati</taxon>
        <taxon>Bacillota</taxon>
        <taxon>Bacilli</taxon>
        <taxon>Bacillales</taxon>
        <taxon>Thermoactinomycetaceae</taxon>
        <taxon>Baia</taxon>
    </lineage>
</organism>
<dbReference type="PANTHER" id="PTHR40053">
    <property type="entry name" value="SPORULATION-CONTROL PROTEIN SPO0M"/>
    <property type="match status" value="1"/>
</dbReference>
<accession>A0A4R2S146</accession>
<gene>
    <name evidence="1" type="ORF">EDD57_11244</name>
</gene>
<dbReference type="AlphaFoldDB" id="A0A4R2S146"/>
<dbReference type="PANTHER" id="PTHR40053:SF1">
    <property type="entry name" value="SPORULATION-CONTROL PROTEIN SPO0M"/>
    <property type="match status" value="1"/>
</dbReference>